<dbReference type="Proteomes" id="UP000612055">
    <property type="component" value="Unassembled WGS sequence"/>
</dbReference>
<dbReference type="EMBL" id="JAEHOE010000047">
    <property type="protein sequence ID" value="KAG2492068.1"/>
    <property type="molecule type" value="Genomic_DNA"/>
</dbReference>
<dbReference type="AlphaFoldDB" id="A0A835XZW1"/>
<dbReference type="SUPFAM" id="SSF46934">
    <property type="entry name" value="UBA-like"/>
    <property type="match status" value="1"/>
</dbReference>
<name>A0A835XZW1_9CHLO</name>
<comment type="caution">
    <text evidence="3">The sequence shown here is derived from an EMBL/GenBank/DDBJ whole genome shotgun (WGS) entry which is preliminary data.</text>
</comment>
<dbReference type="InterPro" id="IPR009060">
    <property type="entry name" value="UBA-like_sf"/>
</dbReference>
<dbReference type="Gene3D" id="1.10.8.10">
    <property type="entry name" value="DNA helicase RuvA subunit, C-terminal domain"/>
    <property type="match status" value="1"/>
</dbReference>
<feature type="compositionally biased region" description="Low complexity" evidence="1">
    <location>
        <begin position="36"/>
        <end position="51"/>
    </location>
</feature>
<evidence type="ECO:0000256" key="1">
    <source>
        <dbReference type="SAM" id="MobiDB-lite"/>
    </source>
</evidence>
<gene>
    <name evidence="3" type="ORF">HYH03_009566</name>
</gene>
<sequence>MNHSPSMGLYTAASGSVTTLRLKPSPEVQMEPPVPVSASLLPSASPQAPPLDLSLERQLAEAAEAAEDGGAEARDAGDVGAFLDKYKPGELPGDPGVAALAAKGLPPAAAALGQAYGRPGRGGADRASDFASKLEQLQGMGFGLAAAAGALARHKGDVEAATEACLTAPS</sequence>
<dbReference type="OrthoDB" id="543376at2759"/>
<feature type="region of interest" description="Disordered" evidence="1">
    <location>
        <begin position="25"/>
        <end position="51"/>
    </location>
</feature>
<evidence type="ECO:0000313" key="3">
    <source>
        <dbReference type="EMBL" id="KAG2492068.1"/>
    </source>
</evidence>
<protein>
    <recommendedName>
        <fullName evidence="2">UBA domain-containing protein</fullName>
    </recommendedName>
</protein>
<dbReference type="SMART" id="SM00165">
    <property type="entry name" value="UBA"/>
    <property type="match status" value="1"/>
</dbReference>
<reference evidence="3" key="1">
    <citation type="journal article" date="2020" name="bioRxiv">
        <title>Comparative genomics of Chlamydomonas.</title>
        <authorList>
            <person name="Craig R.J."/>
            <person name="Hasan A.R."/>
            <person name="Ness R.W."/>
            <person name="Keightley P.D."/>
        </authorList>
    </citation>
    <scope>NUCLEOTIDE SEQUENCE</scope>
    <source>
        <strain evidence="3">CCAP 11/70</strain>
    </source>
</reference>
<proteinExistence type="predicted"/>
<feature type="domain" description="UBA" evidence="2">
    <location>
        <begin position="125"/>
        <end position="168"/>
    </location>
</feature>
<accession>A0A835XZW1</accession>
<dbReference type="PROSITE" id="PS50030">
    <property type="entry name" value="UBA"/>
    <property type="match status" value="1"/>
</dbReference>
<evidence type="ECO:0000313" key="4">
    <source>
        <dbReference type="Proteomes" id="UP000612055"/>
    </source>
</evidence>
<evidence type="ECO:0000259" key="2">
    <source>
        <dbReference type="PROSITE" id="PS50030"/>
    </source>
</evidence>
<dbReference type="InterPro" id="IPR015940">
    <property type="entry name" value="UBA"/>
</dbReference>
<keyword evidence="4" id="KW-1185">Reference proteome</keyword>
<organism evidence="3 4">
    <name type="scientific">Edaphochlamys debaryana</name>
    <dbReference type="NCBI Taxonomy" id="47281"/>
    <lineage>
        <taxon>Eukaryota</taxon>
        <taxon>Viridiplantae</taxon>
        <taxon>Chlorophyta</taxon>
        <taxon>core chlorophytes</taxon>
        <taxon>Chlorophyceae</taxon>
        <taxon>CS clade</taxon>
        <taxon>Chlamydomonadales</taxon>
        <taxon>Chlamydomonadales incertae sedis</taxon>
        <taxon>Edaphochlamys</taxon>
    </lineage>
</organism>